<dbReference type="InterPro" id="IPR032710">
    <property type="entry name" value="NTF2-like_dom_sf"/>
</dbReference>
<keyword evidence="3" id="KW-1185">Reference proteome</keyword>
<name>A0A7W3LST1_ACTNM</name>
<comment type="caution">
    <text evidence="2">The sequence shown here is derived from an EMBL/GenBank/DDBJ whole genome shotgun (WGS) entry which is preliminary data.</text>
</comment>
<dbReference type="SUPFAM" id="SSF54427">
    <property type="entry name" value="NTF2-like"/>
    <property type="match status" value="1"/>
</dbReference>
<dbReference type="InterPro" id="IPR037401">
    <property type="entry name" value="SnoaL-like"/>
</dbReference>
<dbReference type="Pfam" id="PF12680">
    <property type="entry name" value="SnoaL_2"/>
    <property type="match status" value="1"/>
</dbReference>
<evidence type="ECO:0000259" key="1">
    <source>
        <dbReference type="Pfam" id="PF12680"/>
    </source>
</evidence>
<organism evidence="2 3">
    <name type="scientific">Actinomadura namibiensis</name>
    <dbReference type="NCBI Taxonomy" id="182080"/>
    <lineage>
        <taxon>Bacteria</taxon>
        <taxon>Bacillati</taxon>
        <taxon>Actinomycetota</taxon>
        <taxon>Actinomycetes</taxon>
        <taxon>Streptosporangiales</taxon>
        <taxon>Thermomonosporaceae</taxon>
        <taxon>Actinomadura</taxon>
    </lineage>
</organism>
<reference evidence="2 3" key="1">
    <citation type="submission" date="2020-08" db="EMBL/GenBank/DDBJ databases">
        <title>Genomic Encyclopedia of Type Strains, Phase IV (KMG-IV): sequencing the most valuable type-strain genomes for metagenomic binning, comparative biology and taxonomic classification.</title>
        <authorList>
            <person name="Goeker M."/>
        </authorList>
    </citation>
    <scope>NUCLEOTIDE SEQUENCE [LARGE SCALE GENOMIC DNA]</scope>
    <source>
        <strain evidence="2 3">DSM 44197</strain>
    </source>
</reference>
<dbReference type="PANTHER" id="PTHR41252:SF1">
    <property type="entry name" value="BLR2505 PROTEIN"/>
    <property type="match status" value="1"/>
</dbReference>
<evidence type="ECO:0000313" key="3">
    <source>
        <dbReference type="Proteomes" id="UP000572680"/>
    </source>
</evidence>
<feature type="domain" description="SnoaL-like" evidence="1">
    <location>
        <begin position="8"/>
        <end position="116"/>
    </location>
</feature>
<gene>
    <name evidence="2" type="ORF">HNR61_005271</name>
</gene>
<proteinExistence type="predicted"/>
<dbReference type="EMBL" id="JACJIA010000007">
    <property type="protein sequence ID" value="MBA8953618.1"/>
    <property type="molecule type" value="Genomic_DNA"/>
</dbReference>
<dbReference type="Gene3D" id="3.10.450.50">
    <property type="match status" value="1"/>
</dbReference>
<dbReference type="PANTHER" id="PTHR41252">
    <property type="entry name" value="BLR2505 PROTEIN"/>
    <property type="match status" value="1"/>
</dbReference>
<accession>A0A7W3LST1</accession>
<dbReference type="AlphaFoldDB" id="A0A7W3LST1"/>
<dbReference type="Proteomes" id="UP000572680">
    <property type="component" value="Unassembled WGS sequence"/>
</dbReference>
<evidence type="ECO:0000313" key="2">
    <source>
        <dbReference type="EMBL" id="MBA8953618.1"/>
    </source>
</evidence>
<dbReference type="RefSeq" id="WP_084000571.1">
    <property type="nucleotide sequence ID" value="NZ_BAAALP010000072.1"/>
</dbReference>
<sequence length="133" mass="14960">MSKTRDVVEEFFRRAGAGEFDRIGELFADEVDWDIYGADEVPWTGRRTTGAEAAEFFRSLPTHLRAEELTVHRILVEGPDAVVLGYMRQRVLATGELFATPFAFHLTVEDGRITRYIPHEDSLALARAYGAVA</sequence>
<protein>
    <recommendedName>
        <fullName evidence="1">SnoaL-like domain-containing protein</fullName>
    </recommendedName>
</protein>